<feature type="domain" description="Cyclin-like" evidence="7">
    <location>
        <begin position="206"/>
        <end position="300"/>
    </location>
</feature>
<evidence type="ECO:0000256" key="5">
    <source>
        <dbReference type="RuleBase" id="RU000383"/>
    </source>
</evidence>
<dbReference type="CDD" id="cd20559">
    <property type="entry name" value="CYCLIN_ScCLN_like"/>
    <property type="match status" value="1"/>
</dbReference>
<dbReference type="GO" id="GO:0019887">
    <property type="term" value="F:protein kinase regulator activity"/>
    <property type="evidence" value="ECO:0007669"/>
    <property type="project" value="UniProtKB-ARBA"/>
</dbReference>
<dbReference type="InterPro" id="IPR039361">
    <property type="entry name" value="Cyclin"/>
</dbReference>
<evidence type="ECO:0000313" key="9">
    <source>
        <dbReference type="EMBL" id="WWC92505.1"/>
    </source>
</evidence>
<evidence type="ECO:0000256" key="4">
    <source>
        <dbReference type="ARBA" id="ARBA00023306"/>
    </source>
</evidence>
<accession>A0AAX4K6R3</accession>
<dbReference type="AlphaFoldDB" id="A0AAX4K6R3"/>
<dbReference type="GO" id="GO:0044843">
    <property type="term" value="P:cell cycle G1/S phase transition"/>
    <property type="evidence" value="ECO:0007669"/>
    <property type="project" value="UniProtKB-ARBA"/>
</dbReference>
<feature type="domain" description="Cyclin-like" evidence="7">
    <location>
        <begin position="107"/>
        <end position="193"/>
    </location>
</feature>
<dbReference type="PANTHER" id="PTHR10177">
    <property type="entry name" value="CYCLINS"/>
    <property type="match status" value="1"/>
</dbReference>
<dbReference type="GO" id="GO:0051726">
    <property type="term" value="P:regulation of cell cycle"/>
    <property type="evidence" value="ECO:0007669"/>
    <property type="project" value="UniProtKB-ARBA"/>
</dbReference>
<dbReference type="Pfam" id="PF02984">
    <property type="entry name" value="Cyclin_C"/>
    <property type="match status" value="1"/>
</dbReference>
<dbReference type="InterPro" id="IPR013763">
    <property type="entry name" value="Cyclin-like_dom"/>
</dbReference>
<dbReference type="SUPFAM" id="SSF47954">
    <property type="entry name" value="Cyclin-like"/>
    <property type="match status" value="2"/>
</dbReference>
<dbReference type="GO" id="GO:0051301">
    <property type="term" value="P:cell division"/>
    <property type="evidence" value="ECO:0007669"/>
    <property type="project" value="UniProtKB-KW"/>
</dbReference>
<evidence type="ECO:0000256" key="6">
    <source>
        <dbReference type="SAM" id="MobiDB-lite"/>
    </source>
</evidence>
<dbReference type="Pfam" id="PF00134">
    <property type="entry name" value="Cyclin_N"/>
    <property type="match status" value="1"/>
</dbReference>
<gene>
    <name evidence="9" type="ORF">L201_007464</name>
</gene>
<dbReference type="PROSITE" id="PS00292">
    <property type="entry name" value="CYCLINS"/>
    <property type="match status" value="1"/>
</dbReference>
<evidence type="ECO:0000256" key="1">
    <source>
        <dbReference type="ARBA" id="ARBA00008742"/>
    </source>
</evidence>
<feature type="compositionally biased region" description="Low complexity" evidence="6">
    <location>
        <begin position="341"/>
        <end position="362"/>
    </location>
</feature>
<organism evidence="9 10">
    <name type="scientific">Kwoniella dendrophila CBS 6074</name>
    <dbReference type="NCBI Taxonomy" id="1295534"/>
    <lineage>
        <taxon>Eukaryota</taxon>
        <taxon>Fungi</taxon>
        <taxon>Dikarya</taxon>
        <taxon>Basidiomycota</taxon>
        <taxon>Agaricomycotina</taxon>
        <taxon>Tremellomycetes</taxon>
        <taxon>Tremellales</taxon>
        <taxon>Cryptococcaceae</taxon>
        <taxon>Kwoniella</taxon>
    </lineage>
</organism>
<keyword evidence="2" id="KW-0132">Cell division</keyword>
<dbReference type="SMART" id="SM00385">
    <property type="entry name" value="CYCLIN"/>
    <property type="match status" value="2"/>
</dbReference>
<feature type="region of interest" description="Disordered" evidence="6">
    <location>
        <begin position="414"/>
        <end position="439"/>
    </location>
</feature>
<dbReference type="Proteomes" id="UP001355207">
    <property type="component" value="Chromosome 10"/>
</dbReference>
<evidence type="ECO:0000256" key="3">
    <source>
        <dbReference type="ARBA" id="ARBA00023127"/>
    </source>
</evidence>
<feature type="compositionally biased region" description="Low complexity" evidence="6">
    <location>
        <begin position="23"/>
        <end position="39"/>
    </location>
</feature>
<evidence type="ECO:0000313" key="10">
    <source>
        <dbReference type="Proteomes" id="UP001355207"/>
    </source>
</evidence>
<dbReference type="Gene3D" id="1.10.472.10">
    <property type="entry name" value="Cyclin-like"/>
    <property type="match status" value="2"/>
</dbReference>
<keyword evidence="10" id="KW-1185">Reference proteome</keyword>
<keyword evidence="4" id="KW-0131">Cell cycle</keyword>
<dbReference type="InterPro" id="IPR036915">
    <property type="entry name" value="Cyclin-like_sf"/>
</dbReference>
<proteinExistence type="inferred from homology"/>
<name>A0AAX4K6R3_9TREE</name>
<comment type="similarity">
    <text evidence="1 5">Belongs to the cyclin family.</text>
</comment>
<evidence type="ECO:0000259" key="8">
    <source>
        <dbReference type="SMART" id="SM01332"/>
    </source>
</evidence>
<evidence type="ECO:0008006" key="11">
    <source>
        <dbReference type="Google" id="ProtNLM"/>
    </source>
</evidence>
<dbReference type="CDD" id="cd20537">
    <property type="entry name" value="CYCLIN_CCNO-like_rpt2"/>
    <property type="match status" value="1"/>
</dbReference>
<dbReference type="RefSeq" id="XP_066079267.1">
    <property type="nucleotide sequence ID" value="XM_066223170.1"/>
</dbReference>
<dbReference type="InterPro" id="IPR006671">
    <property type="entry name" value="Cyclin_N"/>
</dbReference>
<feature type="region of interest" description="Disordered" evidence="6">
    <location>
        <begin position="18"/>
        <end position="63"/>
    </location>
</feature>
<protein>
    <recommendedName>
        <fullName evidence="11">Cyclin</fullName>
    </recommendedName>
</protein>
<dbReference type="InterPro" id="IPR004367">
    <property type="entry name" value="Cyclin_C-dom"/>
</dbReference>
<feature type="region of interest" description="Disordered" evidence="6">
    <location>
        <begin position="331"/>
        <end position="388"/>
    </location>
</feature>
<evidence type="ECO:0000259" key="7">
    <source>
        <dbReference type="SMART" id="SM00385"/>
    </source>
</evidence>
<dbReference type="SMART" id="SM01332">
    <property type="entry name" value="Cyclin_C"/>
    <property type="match status" value="1"/>
</dbReference>
<feature type="compositionally biased region" description="Polar residues" evidence="6">
    <location>
        <begin position="363"/>
        <end position="378"/>
    </location>
</feature>
<dbReference type="InterPro" id="IPR048258">
    <property type="entry name" value="Cyclins_cyclin-box"/>
</dbReference>
<sequence>MPPTAAVKSARSSIYGWTKKRSVSPSSSSQQATSSSKPKMAQQPQPHYSLPPVPTPRRPEESPYFEEDYSDEIIAYMHSMDNSTLASAELMDMQPELQWFMRPYLIDFLIEVHQQFRLRPEVLYLAMNIVDRYVSKRVVYKKHYQLVGCAALWIAAKFEDGKDKVPLVRELAEMCCKAYDESAFIQMEGHVLSTIGWNIGHPSAEAWLRINTTGHNYEDPKVQNMARFLMEITLFHREFVGIQSSLVASGALMLARFICGKARKPVATSSRNETVAVRIALAIDKHFAEKLENVSEIVIRKYAPTYYGRCSTICREWYLSGRRFVYNPETPATPISSTNLPTPGLAPSGSSSSGWPSKRNSSWTSLNGSPNGSISCASSEAGDDAPLTPITPVHSHVIDPFSVQVSSSASKENIAPGVYGSNPNASLSKDSVSSLTTTTTKQIPQAYPQQHQRPALHALPVVGDLSLPNRSSMRRLSN</sequence>
<reference evidence="9 10" key="1">
    <citation type="submission" date="2024-01" db="EMBL/GenBank/DDBJ databases">
        <title>Comparative genomics of Cryptococcus and Kwoniella reveals pathogenesis evolution and contrasting modes of karyotype evolution via chromosome fusion or intercentromeric recombination.</title>
        <authorList>
            <person name="Coelho M.A."/>
            <person name="David-Palma M."/>
            <person name="Shea T."/>
            <person name="Bowers K."/>
            <person name="McGinley-Smith S."/>
            <person name="Mohammad A.W."/>
            <person name="Gnirke A."/>
            <person name="Yurkov A.M."/>
            <person name="Nowrousian M."/>
            <person name="Sun S."/>
            <person name="Cuomo C.A."/>
            <person name="Heitman J."/>
        </authorList>
    </citation>
    <scope>NUCLEOTIDE SEQUENCE [LARGE SCALE GENOMIC DNA]</scope>
    <source>
        <strain evidence="9 10">CBS 6074</strain>
    </source>
</reference>
<feature type="compositionally biased region" description="Polar residues" evidence="6">
    <location>
        <begin position="421"/>
        <end position="439"/>
    </location>
</feature>
<dbReference type="FunFam" id="1.10.472.10:FF:000010">
    <property type="entry name" value="G1/S-specific cyclin Cln1"/>
    <property type="match status" value="1"/>
</dbReference>
<dbReference type="EMBL" id="CP144107">
    <property type="protein sequence ID" value="WWC92505.1"/>
    <property type="molecule type" value="Genomic_DNA"/>
</dbReference>
<evidence type="ECO:0000256" key="2">
    <source>
        <dbReference type="ARBA" id="ARBA00022618"/>
    </source>
</evidence>
<feature type="domain" description="Cyclin C-terminal" evidence="8">
    <location>
        <begin position="202"/>
        <end position="316"/>
    </location>
</feature>
<dbReference type="GeneID" id="91098132"/>
<keyword evidence="3 5" id="KW-0195">Cyclin</keyword>